<feature type="non-terminal residue" evidence="5">
    <location>
        <position position="96"/>
    </location>
</feature>
<dbReference type="RefSeq" id="WP_186468543.1">
    <property type="nucleotide sequence ID" value="NZ_VOCK01000018.1"/>
</dbReference>
<accession>A0ABD7S8Z0</accession>
<dbReference type="Proteomes" id="UP000320455">
    <property type="component" value="Unassembled WGS sequence"/>
</dbReference>
<evidence type="ECO:0000256" key="2">
    <source>
        <dbReference type="ARBA" id="ARBA00022695"/>
    </source>
</evidence>
<keyword evidence="2" id="KW-0548">Nucleotidyltransferase</keyword>
<gene>
    <name evidence="5" type="ORF">FQK01_12625</name>
</gene>
<dbReference type="PANTHER" id="PTHR43584">
    <property type="entry name" value="NUCLEOTIDYL TRANSFERASE"/>
    <property type="match status" value="1"/>
</dbReference>
<sequence length="96" mass="10637">MRAIILAAGTGSRLRAHTELPKCLLKLADRHLIQHQIDALSMLGIDDIHVILGYRSDDVARVLPPHVQPHLYPGFGDTKDGLINATGKRSNRIRRA</sequence>
<comment type="caution">
    <text evidence="5">The sequence shown here is derived from an EMBL/GenBank/DDBJ whole genome shotgun (WGS) entry which is preliminary data.</text>
</comment>
<keyword evidence="6" id="KW-1185">Reference proteome</keyword>
<protein>
    <recommendedName>
        <fullName evidence="4">MobA-like NTP transferase domain-containing protein</fullName>
    </recommendedName>
</protein>
<dbReference type="EMBL" id="VOCK01000018">
    <property type="protein sequence ID" value="TWQ52389.1"/>
    <property type="molecule type" value="Genomic_DNA"/>
</dbReference>
<dbReference type="SUPFAM" id="SSF53448">
    <property type="entry name" value="Nucleotide-diphospho-sugar transferases"/>
    <property type="match status" value="1"/>
</dbReference>
<dbReference type="InterPro" id="IPR025877">
    <property type="entry name" value="MobA-like_NTP_Trfase"/>
</dbReference>
<dbReference type="InterPro" id="IPR050065">
    <property type="entry name" value="GlmU-like"/>
</dbReference>
<evidence type="ECO:0000313" key="5">
    <source>
        <dbReference type="EMBL" id="TWQ52389.1"/>
    </source>
</evidence>
<keyword evidence="1" id="KW-0808">Transferase</keyword>
<feature type="domain" description="MobA-like NTP transferase" evidence="4">
    <location>
        <begin position="3"/>
        <end position="67"/>
    </location>
</feature>
<evidence type="ECO:0000256" key="3">
    <source>
        <dbReference type="ARBA" id="ARBA00022842"/>
    </source>
</evidence>
<organism evidence="5 6">
    <name type="scientific">Xanthomonas vasicola</name>
    <dbReference type="NCBI Taxonomy" id="56459"/>
    <lineage>
        <taxon>Bacteria</taxon>
        <taxon>Pseudomonadati</taxon>
        <taxon>Pseudomonadota</taxon>
        <taxon>Gammaproteobacteria</taxon>
        <taxon>Lysobacterales</taxon>
        <taxon>Lysobacteraceae</taxon>
        <taxon>Xanthomonas</taxon>
    </lineage>
</organism>
<dbReference type="InterPro" id="IPR029044">
    <property type="entry name" value="Nucleotide-diphossugar_trans"/>
</dbReference>
<dbReference type="Gene3D" id="3.90.550.10">
    <property type="entry name" value="Spore Coat Polysaccharide Biosynthesis Protein SpsA, Chain A"/>
    <property type="match status" value="1"/>
</dbReference>
<evidence type="ECO:0000256" key="1">
    <source>
        <dbReference type="ARBA" id="ARBA00022679"/>
    </source>
</evidence>
<dbReference type="GO" id="GO:0016779">
    <property type="term" value="F:nucleotidyltransferase activity"/>
    <property type="evidence" value="ECO:0007669"/>
    <property type="project" value="UniProtKB-KW"/>
</dbReference>
<dbReference type="PANTHER" id="PTHR43584:SF8">
    <property type="entry name" value="N-ACETYLMURAMATE ALPHA-1-PHOSPHATE URIDYLYLTRANSFERASE"/>
    <property type="match status" value="1"/>
</dbReference>
<evidence type="ECO:0000259" key="4">
    <source>
        <dbReference type="Pfam" id="PF12804"/>
    </source>
</evidence>
<reference evidence="6" key="1">
    <citation type="journal article" date="2020" name="Phytopathology">
        <title>Genomic acquisitions in emerging populations of Xanthomonas vasicola pv. vasculorum infecting corn in the U.S. and Argentina.</title>
        <authorList>
            <person name="Perez-Quintero A.L."/>
        </authorList>
    </citation>
    <scope>NUCLEOTIDE SEQUENCE [LARGE SCALE GENOMIC DNA]</scope>
    <source>
        <strain evidence="6">Xvh-L</strain>
    </source>
</reference>
<name>A0ABD7S8Z0_XANVA</name>
<dbReference type="Pfam" id="PF12804">
    <property type="entry name" value="NTP_transf_3"/>
    <property type="match status" value="1"/>
</dbReference>
<evidence type="ECO:0000313" key="6">
    <source>
        <dbReference type="Proteomes" id="UP000320455"/>
    </source>
</evidence>
<keyword evidence="3" id="KW-0460">Magnesium</keyword>
<proteinExistence type="predicted"/>
<dbReference type="AlphaFoldDB" id="A0ABD7S8Z0"/>